<reference evidence="1 2" key="1">
    <citation type="submission" date="2019-03" db="EMBL/GenBank/DDBJ databases">
        <title>Genomic Encyclopedia of Type Strains, Phase IV (KMG-V): Genome sequencing to study the core and pangenomes of soil and plant-associated prokaryotes.</title>
        <authorList>
            <person name="Whitman W."/>
        </authorList>
    </citation>
    <scope>NUCLEOTIDE SEQUENCE [LARGE SCALE GENOMIC DNA]</scope>
    <source>
        <strain evidence="1 2">IE4868</strain>
    </source>
</reference>
<comment type="caution">
    <text evidence="1">The sequence shown here is derived from an EMBL/GenBank/DDBJ whole genome shotgun (WGS) entry which is preliminary data.</text>
</comment>
<dbReference type="Proteomes" id="UP000295507">
    <property type="component" value="Unassembled WGS sequence"/>
</dbReference>
<dbReference type="AlphaFoldDB" id="A0A4R3REV6"/>
<accession>A0A4R3REV6</accession>
<organism evidence="1 2">
    <name type="scientific">Rhizobium azibense</name>
    <dbReference type="NCBI Taxonomy" id="1136135"/>
    <lineage>
        <taxon>Bacteria</taxon>
        <taxon>Pseudomonadati</taxon>
        <taxon>Pseudomonadota</taxon>
        <taxon>Alphaproteobacteria</taxon>
        <taxon>Hyphomicrobiales</taxon>
        <taxon>Rhizobiaceae</taxon>
        <taxon>Rhizobium/Agrobacterium group</taxon>
        <taxon>Rhizobium</taxon>
    </lineage>
</organism>
<evidence type="ECO:0000313" key="1">
    <source>
        <dbReference type="EMBL" id="TCU33501.1"/>
    </source>
</evidence>
<protein>
    <submittedName>
        <fullName evidence="1">Uncharacterized protein</fullName>
    </submittedName>
</protein>
<evidence type="ECO:0000313" key="2">
    <source>
        <dbReference type="Proteomes" id="UP000295507"/>
    </source>
</evidence>
<sequence length="92" mass="10343">MKSFRHAPGGHFRQNLDPLQVTLAHLNQSHPQSPPSLKPGESDIVTLQSFALEQGDLCKCSALCQPSKEAIWSGQRFHVFIMTSLEHRYDIT</sequence>
<dbReference type="RefSeq" id="WP_165922000.1">
    <property type="nucleotide sequence ID" value="NZ_SMBK01000015.1"/>
</dbReference>
<dbReference type="EMBL" id="SMBK01000015">
    <property type="protein sequence ID" value="TCU33501.1"/>
    <property type="molecule type" value="Genomic_DNA"/>
</dbReference>
<gene>
    <name evidence="1" type="ORF">EV129_1156</name>
</gene>
<proteinExistence type="predicted"/>
<name>A0A4R3REV6_9HYPH</name>